<organism evidence="2 3">
    <name type="scientific">Neorhizobium phenanthreniclasticum</name>
    <dbReference type="NCBI Taxonomy" id="3157917"/>
    <lineage>
        <taxon>Bacteria</taxon>
        <taxon>Pseudomonadati</taxon>
        <taxon>Pseudomonadota</taxon>
        <taxon>Alphaproteobacteria</taxon>
        <taxon>Hyphomicrobiales</taxon>
        <taxon>Rhizobiaceae</taxon>
        <taxon>Rhizobium/Agrobacterium group</taxon>
        <taxon>Neorhizobium</taxon>
    </lineage>
</organism>
<dbReference type="Gene3D" id="1.20.1050.10">
    <property type="match status" value="1"/>
</dbReference>
<protein>
    <submittedName>
        <fullName evidence="2">Glutathione S-transferase family protein</fullName>
    </submittedName>
</protein>
<evidence type="ECO:0000313" key="3">
    <source>
        <dbReference type="Proteomes" id="UP001496627"/>
    </source>
</evidence>
<dbReference type="RefSeq" id="WP_037150560.1">
    <property type="nucleotide sequence ID" value="NZ_JBEAAL010000006.1"/>
</dbReference>
<dbReference type="CDD" id="cd03038">
    <property type="entry name" value="GST_N_etherase_LigE"/>
    <property type="match status" value="1"/>
</dbReference>
<dbReference type="Pfam" id="PF22041">
    <property type="entry name" value="GST_C_7"/>
    <property type="match status" value="1"/>
</dbReference>
<keyword evidence="3" id="KW-1185">Reference proteome</keyword>
<feature type="domain" description="GST N-terminal" evidence="1">
    <location>
        <begin position="8"/>
        <end position="84"/>
    </location>
</feature>
<dbReference type="PANTHER" id="PTHR42673:SF4">
    <property type="entry name" value="MALEYLACETOACETATE ISOMERASE"/>
    <property type="match status" value="1"/>
</dbReference>
<gene>
    <name evidence="2" type="ORF">ABK249_10685</name>
</gene>
<accession>A0ABV0M0L4</accession>
<proteinExistence type="predicted"/>
<evidence type="ECO:0000313" key="2">
    <source>
        <dbReference type="EMBL" id="MEQ1405397.1"/>
    </source>
</evidence>
<dbReference type="InterPro" id="IPR054416">
    <property type="entry name" value="GST_UstS-like_C"/>
</dbReference>
<dbReference type="InterPro" id="IPR036282">
    <property type="entry name" value="Glutathione-S-Trfase_C_sf"/>
</dbReference>
<dbReference type="SUPFAM" id="SSF52833">
    <property type="entry name" value="Thioredoxin-like"/>
    <property type="match status" value="1"/>
</dbReference>
<dbReference type="Gene3D" id="3.40.30.10">
    <property type="entry name" value="Glutaredoxin"/>
    <property type="match status" value="1"/>
</dbReference>
<evidence type="ECO:0000259" key="1">
    <source>
        <dbReference type="PROSITE" id="PS50404"/>
    </source>
</evidence>
<comment type="caution">
    <text evidence="2">The sequence shown here is derived from an EMBL/GenBank/DDBJ whole genome shotgun (WGS) entry which is preliminary data.</text>
</comment>
<dbReference type="InterPro" id="IPR004045">
    <property type="entry name" value="Glutathione_S-Trfase_N"/>
</dbReference>
<dbReference type="InterPro" id="IPR036249">
    <property type="entry name" value="Thioredoxin-like_sf"/>
</dbReference>
<dbReference type="PANTHER" id="PTHR42673">
    <property type="entry name" value="MALEYLACETOACETATE ISOMERASE"/>
    <property type="match status" value="1"/>
</dbReference>
<dbReference type="CDD" id="cd03202">
    <property type="entry name" value="GST_C_etherase_LigE"/>
    <property type="match status" value="1"/>
</dbReference>
<dbReference type="SUPFAM" id="SSF47616">
    <property type="entry name" value="GST C-terminal domain-like"/>
    <property type="match status" value="1"/>
</dbReference>
<sequence length="229" mass="25841">MTRILYSLCGADESRPFSPHCWKVVLALRHKGLDFIEKPTPFTEIPALENGFSKTVPILRDGNELIRDSFDIALYLEETYPNRPTLFGGEGGKALSRFVERFSQTIIHPAVTNIAVADIHDMLDETDRIYFRKSREAFLGRTLEEMRAGRDEAIAAFAAKLEPVRQTLKYQEFIGGDGPLFADYILFGALQWMRVTTGAKVFADDDPVGQWFERCLDLHDGVGRHVTAA</sequence>
<reference evidence="2 3" key="1">
    <citation type="submission" date="2024-05" db="EMBL/GenBank/DDBJ databases">
        <title>Neorhizobium sp. Rsf11, a plant growth promoting and heavy metal resistant PAH-degrader.</title>
        <authorList>
            <person name="Golubev S.N."/>
            <person name="Muratova A.Y."/>
            <person name="Markelova M.I."/>
        </authorList>
    </citation>
    <scope>NUCLEOTIDE SEQUENCE [LARGE SCALE GENOMIC DNA]</scope>
    <source>
        <strain evidence="2 3">Rsf11</strain>
    </source>
</reference>
<name>A0ABV0M0L4_9HYPH</name>
<dbReference type="PROSITE" id="PS50404">
    <property type="entry name" value="GST_NTER"/>
    <property type="match status" value="1"/>
</dbReference>
<dbReference type="EMBL" id="JBEAAL010000006">
    <property type="protein sequence ID" value="MEQ1405397.1"/>
    <property type="molecule type" value="Genomic_DNA"/>
</dbReference>
<dbReference type="Proteomes" id="UP001496627">
    <property type="component" value="Unassembled WGS sequence"/>
</dbReference>
<dbReference type="Pfam" id="PF13417">
    <property type="entry name" value="GST_N_3"/>
    <property type="match status" value="1"/>
</dbReference>